<dbReference type="InterPro" id="IPR005846">
    <property type="entry name" value="A-D-PHexomutase_a/b/a-III"/>
</dbReference>
<keyword evidence="2 9" id="KW-0597">Phosphoprotein</keyword>
<gene>
    <name evidence="9" type="primary">glmM</name>
    <name evidence="16" type="ORF">GQ588_12685</name>
</gene>
<organism evidence="16 17">
    <name type="scientific">Dehalobacter restrictus</name>
    <dbReference type="NCBI Taxonomy" id="55583"/>
    <lineage>
        <taxon>Bacteria</taxon>
        <taxon>Bacillati</taxon>
        <taxon>Bacillota</taxon>
        <taxon>Clostridia</taxon>
        <taxon>Eubacteriales</taxon>
        <taxon>Desulfitobacteriaceae</taxon>
        <taxon>Dehalobacter</taxon>
    </lineage>
</organism>
<comment type="cofactor">
    <cofactor evidence="9">
        <name>Mg(2+)</name>
        <dbReference type="ChEBI" id="CHEBI:18420"/>
    </cofactor>
    <text evidence="9">Binds 1 Mg(2+) ion per subunit.</text>
</comment>
<dbReference type="AlphaFoldDB" id="A0A857DJG1"/>
<comment type="PTM">
    <text evidence="9">Activated by phosphorylation.</text>
</comment>
<dbReference type="CDD" id="cd05802">
    <property type="entry name" value="GlmM"/>
    <property type="match status" value="1"/>
</dbReference>
<comment type="catalytic activity">
    <reaction evidence="6 9 11">
        <text>alpha-D-glucosamine 1-phosphate = D-glucosamine 6-phosphate</text>
        <dbReference type="Rhea" id="RHEA:23424"/>
        <dbReference type="ChEBI" id="CHEBI:58516"/>
        <dbReference type="ChEBI" id="CHEBI:58725"/>
        <dbReference type="EC" id="5.4.2.10"/>
    </reaction>
</comment>
<dbReference type="EC" id="5.4.2.10" evidence="7 9"/>
<evidence type="ECO:0000259" key="15">
    <source>
        <dbReference type="Pfam" id="PF02880"/>
    </source>
</evidence>
<dbReference type="GO" id="GO:0006048">
    <property type="term" value="P:UDP-N-acetylglucosamine biosynthetic process"/>
    <property type="evidence" value="ECO:0007669"/>
    <property type="project" value="TreeGrafter"/>
</dbReference>
<dbReference type="GO" id="GO:0009252">
    <property type="term" value="P:peptidoglycan biosynthetic process"/>
    <property type="evidence" value="ECO:0007669"/>
    <property type="project" value="TreeGrafter"/>
</dbReference>
<comment type="similarity">
    <text evidence="1 9 10">Belongs to the phosphohexose mutase family.</text>
</comment>
<feature type="domain" description="Alpha-D-phosphohexomutase alpha/beta/alpha" evidence="15">
    <location>
        <begin position="255"/>
        <end position="366"/>
    </location>
</feature>
<evidence type="ECO:0000256" key="3">
    <source>
        <dbReference type="ARBA" id="ARBA00022723"/>
    </source>
</evidence>
<evidence type="ECO:0000256" key="8">
    <source>
        <dbReference type="ARBA" id="ARBA00068193"/>
    </source>
</evidence>
<dbReference type="InterPro" id="IPR050060">
    <property type="entry name" value="Phosphoglucosamine_mutase"/>
</dbReference>
<dbReference type="InterPro" id="IPR005843">
    <property type="entry name" value="A-D-PHexomutase_C"/>
</dbReference>
<dbReference type="Gene3D" id="3.30.310.50">
    <property type="entry name" value="Alpha-D-phosphohexomutase, C-terminal domain"/>
    <property type="match status" value="1"/>
</dbReference>
<dbReference type="NCBIfam" id="TIGR01455">
    <property type="entry name" value="glmM"/>
    <property type="match status" value="1"/>
</dbReference>
<feature type="active site" description="Phosphoserine intermediate" evidence="9">
    <location>
        <position position="100"/>
    </location>
</feature>
<evidence type="ECO:0000256" key="4">
    <source>
        <dbReference type="ARBA" id="ARBA00022842"/>
    </source>
</evidence>
<feature type="binding site" evidence="9">
    <location>
        <position position="238"/>
    </location>
    <ligand>
        <name>Mg(2+)</name>
        <dbReference type="ChEBI" id="CHEBI:18420"/>
    </ligand>
</feature>
<evidence type="ECO:0000256" key="2">
    <source>
        <dbReference type="ARBA" id="ARBA00022553"/>
    </source>
</evidence>
<dbReference type="Pfam" id="PF00408">
    <property type="entry name" value="PGM_PMM_IV"/>
    <property type="match status" value="1"/>
</dbReference>
<dbReference type="Proteomes" id="UP000430508">
    <property type="component" value="Chromosome"/>
</dbReference>
<feature type="domain" description="Alpha-D-phosphohexomutase alpha/beta/alpha" evidence="14">
    <location>
        <begin position="157"/>
        <end position="251"/>
    </location>
</feature>
<feature type="binding site" evidence="9">
    <location>
        <position position="242"/>
    </location>
    <ligand>
        <name>Mg(2+)</name>
        <dbReference type="ChEBI" id="CHEBI:18420"/>
    </ligand>
</feature>
<evidence type="ECO:0000256" key="1">
    <source>
        <dbReference type="ARBA" id="ARBA00010231"/>
    </source>
</evidence>
<dbReference type="Gene3D" id="3.40.120.10">
    <property type="entry name" value="Alpha-D-Glucose-1,6-Bisphosphate, subunit A, domain 3"/>
    <property type="match status" value="3"/>
</dbReference>
<dbReference type="NCBIfam" id="NF008139">
    <property type="entry name" value="PRK10887.1"/>
    <property type="match status" value="1"/>
</dbReference>
<dbReference type="InterPro" id="IPR006352">
    <property type="entry name" value="GlmM_bact"/>
</dbReference>
<feature type="domain" description="Alpha-D-phosphohexomutase alpha/beta/alpha" evidence="13">
    <location>
        <begin position="3"/>
        <end position="136"/>
    </location>
</feature>
<evidence type="ECO:0000313" key="17">
    <source>
        <dbReference type="Proteomes" id="UP000430508"/>
    </source>
</evidence>
<dbReference type="InterPro" id="IPR005841">
    <property type="entry name" value="Alpha-D-phosphohexomutase_SF"/>
</dbReference>
<dbReference type="FunFam" id="3.40.120.10:FF:000002">
    <property type="entry name" value="Phosphoglucosamine mutase"/>
    <property type="match status" value="1"/>
</dbReference>
<feature type="binding site" description="via phosphate group" evidence="9">
    <location>
        <position position="100"/>
    </location>
    <ligand>
        <name>Mg(2+)</name>
        <dbReference type="ChEBI" id="CHEBI:18420"/>
    </ligand>
</feature>
<keyword evidence="3 9" id="KW-0479">Metal-binding</keyword>
<keyword evidence="4 9" id="KW-0460">Magnesium</keyword>
<dbReference type="InterPro" id="IPR005845">
    <property type="entry name" value="A-D-PHexomutase_a/b/a-II"/>
</dbReference>
<dbReference type="FunFam" id="3.40.120.10:FF:000001">
    <property type="entry name" value="Phosphoglucosamine mutase"/>
    <property type="match status" value="1"/>
</dbReference>
<dbReference type="InterPro" id="IPR016055">
    <property type="entry name" value="A-D-PHexomutase_a/b/a-I/II/III"/>
</dbReference>
<evidence type="ECO:0000256" key="10">
    <source>
        <dbReference type="RuleBase" id="RU004326"/>
    </source>
</evidence>
<sequence>MARLFGTDGVRGKANTELTPELAFKLGKAGAYVLGKGQEKAKIVIGKDTRISGDMLEAALAAGICSMGVDVLKAGVLPTPGIAFLTRTLEASAGVVISASHNPYEDNGIKFFAGSGFKLSDELEDEIEDTLKRIDELELPSGGDIGSIVEVENASEKYAAFLKKTSVSLKGLKIILDCANGAAYEVGPKVLADLGAEVIPLYNQPDGININVHCGSTHPEALAKEVLQHGADLGLACDGDADRIIAVDENGNILDGDAIMVICARALKDKGKLAHDSLVVTVMSNMGLHKALRKAGIRILETKVGDRYVMEKLLESGAILGGEQSGHLIFLEHNTTGDGLLSGLQLLSVIKEKKAKLSELAKQMKRFPQVLVNTSVCSKDKIMQNEQVNLKVREVQESLGEDGRILVRPSGTESLIRVMLEGPDQQELTRLAEEVIKVVSIVDQNDLG</sequence>
<feature type="domain" description="Alpha-D-phosphohexomutase C-terminal" evidence="12">
    <location>
        <begin position="371"/>
        <end position="437"/>
    </location>
</feature>
<feature type="binding site" evidence="9">
    <location>
        <position position="240"/>
    </location>
    <ligand>
        <name>Mg(2+)</name>
        <dbReference type="ChEBI" id="CHEBI:18420"/>
    </ligand>
</feature>
<dbReference type="HAMAP" id="MF_01554_B">
    <property type="entry name" value="GlmM_B"/>
    <property type="match status" value="1"/>
</dbReference>
<dbReference type="PRINTS" id="PR00509">
    <property type="entry name" value="PGMPMM"/>
</dbReference>
<dbReference type="Pfam" id="PF02878">
    <property type="entry name" value="PGM_PMM_I"/>
    <property type="match status" value="1"/>
</dbReference>
<keyword evidence="5 9" id="KW-0413">Isomerase</keyword>
<name>A0A857DJG1_9FIRM</name>
<dbReference type="GO" id="GO:0008966">
    <property type="term" value="F:phosphoglucosamine mutase activity"/>
    <property type="evidence" value="ECO:0007669"/>
    <property type="project" value="UniProtKB-UniRule"/>
</dbReference>
<dbReference type="SUPFAM" id="SSF55957">
    <property type="entry name" value="Phosphoglucomutase, C-terminal domain"/>
    <property type="match status" value="1"/>
</dbReference>
<dbReference type="RefSeq" id="WP_158208506.1">
    <property type="nucleotide sequence ID" value="NZ_CP046996.1"/>
</dbReference>
<dbReference type="Pfam" id="PF02880">
    <property type="entry name" value="PGM_PMM_III"/>
    <property type="match status" value="1"/>
</dbReference>
<proteinExistence type="inferred from homology"/>
<dbReference type="InterPro" id="IPR005844">
    <property type="entry name" value="A-D-PHexomutase_a/b/a-I"/>
</dbReference>
<evidence type="ECO:0000256" key="7">
    <source>
        <dbReference type="ARBA" id="ARBA00066330"/>
    </source>
</evidence>
<dbReference type="InterPro" id="IPR036900">
    <property type="entry name" value="A-D-PHexomutase_C_sf"/>
</dbReference>
<evidence type="ECO:0000259" key="13">
    <source>
        <dbReference type="Pfam" id="PF02878"/>
    </source>
</evidence>
<dbReference type="EMBL" id="CP046996">
    <property type="protein sequence ID" value="QHA01434.1"/>
    <property type="molecule type" value="Genomic_DNA"/>
</dbReference>
<dbReference type="PROSITE" id="PS00710">
    <property type="entry name" value="PGM_PMM"/>
    <property type="match status" value="1"/>
</dbReference>
<evidence type="ECO:0000313" key="16">
    <source>
        <dbReference type="EMBL" id="QHA01434.1"/>
    </source>
</evidence>
<evidence type="ECO:0000259" key="14">
    <source>
        <dbReference type="Pfam" id="PF02879"/>
    </source>
</evidence>
<protein>
    <recommendedName>
        <fullName evidence="8 9">Phosphoglucosamine mutase</fullName>
        <ecNumber evidence="7 9">5.4.2.10</ecNumber>
    </recommendedName>
</protein>
<dbReference type="GO" id="GO:0004615">
    <property type="term" value="F:phosphomannomutase activity"/>
    <property type="evidence" value="ECO:0007669"/>
    <property type="project" value="TreeGrafter"/>
</dbReference>
<dbReference type="SUPFAM" id="SSF53738">
    <property type="entry name" value="Phosphoglucomutase, first 3 domains"/>
    <property type="match status" value="3"/>
</dbReference>
<dbReference type="GO" id="GO:0005975">
    <property type="term" value="P:carbohydrate metabolic process"/>
    <property type="evidence" value="ECO:0007669"/>
    <property type="project" value="InterPro"/>
</dbReference>
<reference evidence="16 17" key="1">
    <citation type="submission" date="2019-12" db="EMBL/GenBank/DDBJ databases">
        <title>Sequence classification of anaerobic respiratory reductive dehalogenases: First we see many, then we see few.</title>
        <authorList>
            <person name="Molenda O."/>
            <person name="Puentes Jacome L.A."/>
            <person name="Cao X."/>
            <person name="Nesbo C.L."/>
            <person name="Tang S."/>
            <person name="Morson N."/>
            <person name="Patron J."/>
            <person name="Lomheim L."/>
            <person name="Wishart D.S."/>
            <person name="Edwards E.A."/>
        </authorList>
    </citation>
    <scope>NUCLEOTIDE SEQUENCE [LARGE SCALE GENOMIC DNA]</scope>
    <source>
        <strain evidence="16 17">12DCA</strain>
    </source>
</reference>
<evidence type="ECO:0000259" key="12">
    <source>
        <dbReference type="Pfam" id="PF00408"/>
    </source>
</evidence>
<evidence type="ECO:0000256" key="9">
    <source>
        <dbReference type="HAMAP-Rule" id="MF_01554"/>
    </source>
</evidence>
<dbReference type="PANTHER" id="PTHR42946:SF1">
    <property type="entry name" value="PHOSPHOGLUCOMUTASE (ALPHA-D-GLUCOSE-1,6-BISPHOSPHATE-DEPENDENT)"/>
    <property type="match status" value="1"/>
</dbReference>
<dbReference type="PANTHER" id="PTHR42946">
    <property type="entry name" value="PHOSPHOHEXOSE MUTASE"/>
    <property type="match status" value="1"/>
</dbReference>
<feature type="modified residue" description="Phosphoserine" evidence="9">
    <location>
        <position position="100"/>
    </location>
</feature>
<dbReference type="InterPro" id="IPR016066">
    <property type="entry name" value="A-D-PHexomutase_CS"/>
</dbReference>
<evidence type="ECO:0000256" key="6">
    <source>
        <dbReference type="ARBA" id="ARBA00050364"/>
    </source>
</evidence>
<comment type="function">
    <text evidence="9 11">Catalyzes the conversion of glucosamine-6-phosphate to glucosamine-1-phosphate.</text>
</comment>
<dbReference type="Pfam" id="PF02879">
    <property type="entry name" value="PGM_PMM_II"/>
    <property type="match status" value="1"/>
</dbReference>
<dbReference type="FunFam" id="3.30.310.50:FF:000001">
    <property type="entry name" value="Phosphoglucosamine mutase"/>
    <property type="match status" value="1"/>
</dbReference>
<dbReference type="GO" id="GO:0005829">
    <property type="term" value="C:cytosol"/>
    <property type="evidence" value="ECO:0007669"/>
    <property type="project" value="TreeGrafter"/>
</dbReference>
<evidence type="ECO:0000256" key="5">
    <source>
        <dbReference type="ARBA" id="ARBA00023235"/>
    </source>
</evidence>
<evidence type="ECO:0000256" key="11">
    <source>
        <dbReference type="RuleBase" id="RU004327"/>
    </source>
</evidence>
<accession>A0A857DJG1</accession>
<dbReference type="GO" id="GO:0000287">
    <property type="term" value="F:magnesium ion binding"/>
    <property type="evidence" value="ECO:0007669"/>
    <property type="project" value="UniProtKB-UniRule"/>
</dbReference>